<protein>
    <submittedName>
        <fullName evidence="1">Uncharacterized protein</fullName>
    </submittedName>
</protein>
<dbReference type="EMBL" id="AJAU01000019">
    <property type="protein sequence ID" value="EOL44537.1"/>
    <property type="molecule type" value="Genomic_DNA"/>
</dbReference>
<organism evidence="1 2">
    <name type="scientific">Enterococcus caccae ATCC BAA-1240</name>
    <dbReference type="NCBI Taxonomy" id="1158612"/>
    <lineage>
        <taxon>Bacteria</taxon>
        <taxon>Bacillati</taxon>
        <taxon>Bacillota</taxon>
        <taxon>Bacilli</taxon>
        <taxon>Lactobacillales</taxon>
        <taxon>Enterococcaceae</taxon>
        <taxon>Enterococcus</taxon>
    </lineage>
</organism>
<dbReference type="AlphaFoldDB" id="R3WAR8"/>
<reference evidence="1 2" key="1">
    <citation type="submission" date="2013-02" db="EMBL/GenBank/DDBJ databases">
        <title>The Genome Sequence of Enterococcus caccae BAA-1240.</title>
        <authorList>
            <consortium name="The Broad Institute Genome Sequencing Platform"/>
            <consortium name="The Broad Institute Genome Sequencing Center for Infectious Disease"/>
            <person name="Earl A.M."/>
            <person name="Gilmore M.S."/>
            <person name="Lebreton F."/>
            <person name="Walker B."/>
            <person name="Young S.K."/>
            <person name="Zeng Q."/>
            <person name="Gargeya S."/>
            <person name="Fitzgerald M."/>
            <person name="Haas B."/>
            <person name="Abouelleil A."/>
            <person name="Alvarado L."/>
            <person name="Arachchi H.M."/>
            <person name="Berlin A.M."/>
            <person name="Chapman S.B."/>
            <person name="Dewar J."/>
            <person name="Goldberg J."/>
            <person name="Griggs A."/>
            <person name="Gujja S."/>
            <person name="Hansen M."/>
            <person name="Howarth C."/>
            <person name="Imamovic A."/>
            <person name="Larimer J."/>
            <person name="McCowan C."/>
            <person name="Murphy C."/>
            <person name="Neiman D."/>
            <person name="Pearson M."/>
            <person name="Priest M."/>
            <person name="Roberts A."/>
            <person name="Saif S."/>
            <person name="Shea T."/>
            <person name="Sisk P."/>
            <person name="Sykes S."/>
            <person name="Wortman J."/>
            <person name="Nusbaum C."/>
            <person name="Birren B."/>
        </authorList>
    </citation>
    <scope>NUCLEOTIDE SEQUENCE [LARGE SCALE GENOMIC DNA]</scope>
    <source>
        <strain evidence="1 2">ATCC BAA-1240</strain>
    </source>
</reference>
<comment type="caution">
    <text evidence="1">The sequence shown here is derived from an EMBL/GenBank/DDBJ whole genome shotgun (WGS) entry which is preliminary data.</text>
</comment>
<dbReference type="STRING" id="317735.RU98_GL000851"/>
<dbReference type="eggNOG" id="ENOG5033EW2">
    <property type="taxonomic scope" value="Bacteria"/>
</dbReference>
<accession>R3WAR8</accession>
<dbReference type="PATRIC" id="fig|1158612.3.peg.2057"/>
<evidence type="ECO:0000313" key="1">
    <source>
        <dbReference type="EMBL" id="EOL44537.1"/>
    </source>
</evidence>
<dbReference type="Proteomes" id="UP000013840">
    <property type="component" value="Unassembled WGS sequence"/>
</dbReference>
<sequence>MIELLKNLNILLIFGQQEYNATFNTIGTKEIRVNNVDSTPEKRIRTVKVNTAIMIEPSNNYDRQLVTDNSNKFYLFVNKNGGISLATPNYAGNYPEGEAYVMLEVLLANSTSAENSTTDVFAGYSNEQIEYARVTEALLQYNGISG</sequence>
<evidence type="ECO:0000313" key="2">
    <source>
        <dbReference type="Proteomes" id="UP000013840"/>
    </source>
</evidence>
<keyword evidence="2" id="KW-1185">Reference proteome</keyword>
<proteinExistence type="predicted"/>
<name>R3WAR8_9ENTE</name>
<gene>
    <name evidence="1" type="ORF">UC7_02080</name>
</gene>